<sequence>MAKKKVSIAKGVKISKKKAAMMRKKAGGSNVGEYKGVGKKSFCGPSGGSPVGSFPVNTKKRAKSANKLAHNAPNPEGIKACVKRKFPSIGKNKK</sequence>
<proteinExistence type="predicted"/>
<evidence type="ECO:0000313" key="2">
    <source>
        <dbReference type="EMBL" id="KKK80120.1"/>
    </source>
</evidence>
<dbReference type="AlphaFoldDB" id="A0A0F8Z206"/>
<dbReference type="EMBL" id="LAZR01053726">
    <property type="protein sequence ID" value="KKK80120.1"/>
    <property type="molecule type" value="Genomic_DNA"/>
</dbReference>
<evidence type="ECO:0000256" key="1">
    <source>
        <dbReference type="SAM" id="MobiDB-lite"/>
    </source>
</evidence>
<gene>
    <name evidence="2" type="ORF">LCGC14_2826660</name>
</gene>
<feature type="region of interest" description="Disordered" evidence="1">
    <location>
        <begin position="48"/>
        <end position="77"/>
    </location>
</feature>
<accession>A0A0F8Z206</accession>
<protein>
    <submittedName>
        <fullName evidence="2">Uncharacterized protein</fullName>
    </submittedName>
</protein>
<comment type="caution">
    <text evidence="2">The sequence shown here is derived from an EMBL/GenBank/DDBJ whole genome shotgun (WGS) entry which is preliminary data.</text>
</comment>
<name>A0A0F8Z206_9ZZZZ</name>
<reference evidence="2" key="1">
    <citation type="journal article" date="2015" name="Nature">
        <title>Complex archaea that bridge the gap between prokaryotes and eukaryotes.</title>
        <authorList>
            <person name="Spang A."/>
            <person name="Saw J.H."/>
            <person name="Jorgensen S.L."/>
            <person name="Zaremba-Niedzwiedzka K."/>
            <person name="Martijn J."/>
            <person name="Lind A.E."/>
            <person name="van Eijk R."/>
            <person name="Schleper C."/>
            <person name="Guy L."/>
            <person name="Ettema T.J."/>
        </authorList>
    </citation>
    <scope>NUCLEOTIDE SEQUENCE</scope>
</reference>
<organism evidence="2">
    <name type="scientific">marine sediment metagenome</name>
    <dbReference type="NCBI Taxonomy" id="412755"/>
    <lineage>
        <taxon>unclassified sequences</taxon>
        <taxon>metagenomes</taxon>
        <taxon>ecological metagenomes</taxon>
    </lineage>
</organism>